<accession>A0ACC2LBW9</accession>
<gene>
    <name evidence="1" type="ORF">MRB53_024239</name>
</gene>
<reference evidence="1 2" key="1">
    <citation type="journal article" date="2022" name="Hortic Res">
        <title>A haplotype resolved chromosomal level avocado genome allows analysis of novel avocado genes.</title>
        <authorList>
            <person name="Nath O."/>
            <person name="Fletcher S.J."/>
            <person name="Hayward A."/>
            <person name="Shaw L.M."/>
            <person name="Masouleh A.K."/>
            <person name="Furtado A."/>
            <person name="Henry R.J."/>
            <person name="Mitter N."/>
        </authorList>
    </citation>
    <scope>NUCLEOTIDE SEQUENCE [LARGE SCALE GENOMIC DNA]</scope>
    <source>
        <strain evidence="2">cv. Hass</strain>
    </source>
</reference>
<name>A0ACC2LBW9_PERAE</name>
<evidence type="ECO:0000313" key="1">
    <source>
        <dbReference type="EMBL" id="KAJ8630916.1"/>
    </source>
</evidence>
<organism evidence="1 2">
    <name type="scientific">Persea americana</name>
    <name type="common">Avocado</name>
    <dbReference type="NCBI Taxonomy" id="3435"/>
    <lineage>
        <taxon>Eukaryota</taxon>
        <taxon>Viridiplantae</taxon>
        <taxon>Streptophyta</taxon>
        <taxon>Embryophyta</taxon>
        <taxon>Tracheophyta</taxon>
        <taxon>Spermatophyta</taxon>
        <taxon>Magnoliopsida</taxon>
        <taxon>Magnoliidae</taxon>
        <taxon>Laurales</taxon>
        <taxon>Lauraceae</taxon>
        <taxon>Persea</taxon>
    </lineage>
</organism>
<dbReference type="EMBL" id="CM056815">
    <property type="protein sequence ID" value="KAJ8630916.1"/>
    <property type="molecule type" value="Genomic_DNA"/>
</dbReference>
<protein>
    <submittedName>
        <fullName evidence="1">Uncharacterized protein</fullName>
    </submittedName>
</protein>
<sequence>MASPNEHGKRLSPSRGLQGTRPTRLKVGQSSSKSQKQPLINPGHAPPPHRPPVIIYMKSPEVIHVEPQNFMNTVQHLTGNSSSTSLPSPLPSSGDGGDCTSIVGSSGKTGEEPQQQSNADVEDMLFMQNMSPWEPPSVPWLPTSSPTSLFPSPNVYPDFYDFDMMSNTPDYQDSNRGSTS</sequence>
<dbReference type="Proteomes" id="UP001234297">
    <property type="component" value="Chromosome 7"/>
</dbReference>
<proteinExistence type="predicted"/>
<keyword evidence="2" id="KW-1185">Reference proteome</keyword>
<evidence type="ECO:0000313" key="2">
    <source>
        <dbReference type="Proteomes" id="UP001234297"/>
    </source>
</evidence>
<comment type="caution">
    <text evidence="1">The sequence shown here is derived from an EMBL/GenBank/DDBJ whole genome shotgun (WGS) entry which is preliminary data.</text>
</comment>